<gene>
    <name evidence="1" type="ORF">GN958_ATG08138</name>
</gene>
<proteinExistence type="predicted"/>
<reference evidence="1" key="1">
    <citation type="submission" date="2020-03" db="EMBL/GenBank/DDBJ databases">
        <title>Hybrid Assembly of Korean Phytophthora infestans isolates.</title>
        <authorList>
            <person name="Prokchorchik M."/>
            <person name="Lee Y."/>
            <person name="Seo J."/>
            <person name="Cho J.-H."/>
            <person name="Park Y.-E."/>
            <person name="Jang D.-C."/>
            <person name="Im J.-S."/>
            <person name="Choi J.-G."/>
            <person name="Park H.-J."/>
            <person name="Lee G.-B."/>
            <person name="Lee Y.-G."/>
            <person name="Hong S.-Y."/>
            <person name="Cho K."/>
            <person name="Sohn K.H."/>
        </authorList>
    </citation>
    <scope>NUCLEOTIDE SEQUENCE</scope>
    <source>
        <strain evidence="1">KR_2_A2</strain>
    </source>
</reference>
<dbReference type="Proteomes" id="UP000704712">
    <property type="component" value="Unassembled WGS sequence"/>
</dbReference>
<evidence type="ECO:0000313" key="1">
    <source>
        <dbReference type="EMBL" id="KAF4142674.1"/>
    </source>
</evidence>
<name>A0A8S9UUC7_PHYIN</name>
<evidence type="ECO:0000313" key="2">
    <source>
        <dbReference type="Proteomes" id="UP000704712"/>
    </source>
</evidence>
<dbReference type="AlphaFoldDB" id="A0A8S9UUC7"/>
<comment type="caution">
    <text evidence="1">The sequence shown here is derived from an EMBL/GenBank/DDBJ whole genome shotgun (WGS) entry which is preliminary data.</text>
</comment>
<sequence>MRDCPTATDAEKEAALAASRAKRNSMSERAKHVAEGIAKKVVLVNGILEIPLCPDTGFDRNIISRDYMEEPKELSAEVVTTSLDEVITVKATGGAEFVCREGATLDLKLTTAAGPLHLSRVPVIVLEGPEDEFRLGRVTLKEIGIDIDRLLEQLASMGNDGTI</sequence>
<protein>
    <submittedName>
        <fullName evidence="1">Uncharacterized protein</fullName>
    </submittedName>
</protein>
<organism evidence="1 2">
    <name type="scientific">Phytophthora infestans</name>
    <name type="common">Potato late blight agent</name>
    <name type="synonym">Botrytis infestans</name>
    <dbReference type="NCBI Taxonomy" id="4787"/>
    <lineage>
        <taxon>Eukaryota</taxon>
        <taxon>Sar</taxon>
        <taxon>Stramenopiles</taxon>
        <taxon>Oomycota</taxon>
        <taxon>Peronosporomycetes</taxon>
        <taxon>Peronosporales</taxon>
        <taxon>Peronosporaceae</taxon>
        <taxon>Phytophthora</taxon>
    </lineage>
</organism>
<accession>A0A8S9UUC7</accession>
<dbReference type="EMBL" id="JAACNO010001161">
    <property type="protein sequence ID" value="KAF4142674.1"/>
    <property type="molecule type" value="Genomic_DNA"/>
</dbReference>